<keyword evidence="18" id="KW-0732">Signal</keyword>
<keyword evidence="14" id="KW-0966">Cell projection</keyword>
<keyword evidence="4" id="KW-1003">Cell membrane</keyword>
<evidence type="ECO:0000256" key="3">
    <source>
        <dbReference type="ARBA" id="ARBA00004489"/>
    </source>
</evidence>
<dbReference type="Gene3D" id="2.60.40.10">
    <property type="entry name" value="Immunoglobulins"/>
    <property type="match status" value="4"/>
</dbReference>
<keyword evidence="8" id="KW-0130">Cell adhesion</keyword>
<feature type="domain" description="Ig-like" evidence="19">
    <location>
        <begin position="31"/>
        <end position="126"/>
    </location>
</feature>
<dbReference type="InterPro" id="IPR051116">
    <property type="entry name" value="Surface_Rcpt/Adhesion_Mol"/>
</dbReference>
<dbReference type="GO" id="GO:0002250">
    <property type="term" value="P:adaptive immune response"/>
    <property type="evidence" value="ECO:0007669"/>
    <property type="project" value="UniProtKB-KW"/>
</dbReference>
<dbReference type="GO" id="GO:0030425">
    <property type="term" value="C:dendrite"/>
    <property type="evidence" value="ECO:0007669"/>
    <property type="project" value="UniProtKB-SubCell"/>
</dbReference>
<evidence type="ECO:0000256" key="4">
    <source>
        <dbReference type="ARBA" id="ARBA00022475"/>
    </source>
</evidence>
<keyword evidence="15" id="KW-0393">Immunoglobulin domain</keyword>
<accession>A0AAV1FUE6</accession>
<comment type="subcellular location">
    <subcellularLocation>
        <location evidence="1">Cell membrane</location>
        <topology evidence="1">Single-pass type I membrane protein</topology>
    </subcellularLocation>
    <subcellularLocation>
        <location evidence="3">Cell projection</location>
        <location evidence="3">Axon</location>
    </subcellularLocation>
    <subcellularLocation>
        <location evidence="2">Cell projection</location>
        <location evidence="2">Dendrite</location>
    </subcellularLocation>
</comment>
<feature type="chain" id="PRO_5043550213" evidence="18">
    <location>
        <begin position="23"/>
        <end position="562"/>
    </location>
</feature>
<dbReference type="SUPFAM" id="SSF48726">
    <property type="entry name" value="Immunoglobulin"/>
    <property type="match status" value="4"/>
</dbReference>
<dbReference type="InterPro" id="IPR007110">
    <property type="entry name" value="Ig-like_dom"/>
</dbReference>
<evidence type="ECO:0000259" key="19">
    <source>
        <dbReference type="PROSITE" id="PS50835"/>
    </source>
</evidence>
<dbReference type="InterPro" id="IPR003599">
    <property type="entry name" value="Ig_sub"/>
</dbReference>
<dbReference type="AlphaFoldDB" id="A0AAV1FUE6"/>
<evidence type="ECO:0000313" key="20">
    <source>
        <dbReference type="EMBL" id="CAJ1064519.1"/>
    </source>
</evidence>
<keyword evidence="13" id="KW-0325">Glycoprotein</keyword>
<keyword evidence="21" id="KW-1185">Reference proteome</keyword>
<dbReference type="SMART" id="SM00409">
    <property type="entry name" value="IG"/>
    <property type="match status" value="3"/>
</dbReference>
<feature type="domain" description="Ig-like" evidence="19">
    <location>
        <begin position="131"/>
        <end position="234"/>
    </location>
</feature>
<dbReference type="InterPro" id="IPR036179">
    <property type="entry name" value="Ig-like_dom_sf"/>
</dbReference>
<feature type="domain" description="Ig-like" evidence="19">
    <location>
        <begin position="332"/>
        <end position="397"/>
    </location>
</feature>
<evidence type="ECO:0000256" key="16">
    <source>
        <dbReference type="SAM" id="MobiDB-lite"/>
    </source>
</evidence>
<dbReference type="GO" id="GO:0030424">
    <property type="term" value="C:axon"/>
    <property type="evidence" value="ECO:0007669"/>
    <property type="project" value="UniProtKB-SubCell"/>
</dbReference>
<feature type="compositionally biased region" description="Basic and acidic residues" evidence="16">
    <location>
        <begin position="541"/>
        <end position="562"/>
    </location>
</feature>
<proteinExistence type="predicted"/>
<evidence type="ECO:0000256" key="5">
    <source>
        <dbReference type="ARBA" id="ARBA00022692"/>
    </source>
</evidence>
<protein>
    <submittedName>
        <fullName evidence="20">CD166 antigen homolog A</fullName>
    </submittedName>
</protein>
<evidence type="ECO:0000256" key="9">
    <source>
        <dbReference type="ARBA" id="ARBA00022989"/>
    </source>
</evidence>
<evidence type="ECO:0000256" key="17">
    <source>
        <dbReference type="SAM" id="Phobius"/>
    </source>
</evidence>
<evidence type="ECO:0000256" key="11">
    <source>
        <dbReference type="ARBA" id="ARBA00023136"/>
    </source>
</evidence>
<keyword evidence="11 17" id="KW-0472">Membrane</keyword>
<evidence type="ECO:0000256" key="13">
    <source>
        <dbReference type="ARBA" id="ARBA00023180"/>
    </source>
</evidence>
<dbReference type="GO" id="GO:0007155">
    <property type="term" value="P:cell adhesion"/>
    <property type="evidence" value="ECO:0007669"/>
    <property type="project" value="UniProtKB-KW"/>
</dbReference>
<keyword evidence="12" id="KW-1015">Disulfide bond</keyword>
<dbReference type="EMBL" id="OY660872">
    <property type="protein sequence ID" value="CAJ1064519.1"/>
    <property type="molecule type" value="Genomic_DNA"/>
</dbReference>
<evidence type="ECO:0000256" key="1">
    <source>
        <dbReference type="ARBA" id="ARBA00004251"/>
    </source>
</evidence>
<name>A0AAV1FUE6_XYRNO</name>
<dbReference type="GO" id="GO:0005886">
    <property type="term" value="C:plasma membrane"/>
    <property type="evidence" value="ECO:0007669"/>
    <property type="project" value="UniProtKB-SubCell"/>
</dbReference>
<dbReference type="InterPro" id="IPR013783">
    <property type="entry name" value="Ig-like_fold"/>
</dbReference>
<feature type="transmembrane region" description="Helical" evidence="17">
    <location>
        <begin position="508"/>
        <end position="530"/>
    </location>
</feature>
<dbReference type="PANTHER" id="PTHR11973">
    <property type="entry name" value="CELL SURFACE GLYCOPROTEIN MUC18-RELATED"/>
    <property type="match status" value="1"/>
</dbReference>
<evidence type="ECO:0000256" key="18">
    <source>
        <dbReference type="SAM" id="SignalP"/>
    </source>
</evidence>
<gene>
    <name evidence="20" type="ORF">XNOV1_A040706</name>
</gene>
<sequence length="562" mass="60699">MDLASLLLLALLSAGTLLQVDASDSYTAIYGETMVIPCNGGAPAPEDLMFIKWKYDKEDGTAGDLLIRQARSEEATVQATDGYAQRVSTDDKLNLLITEATLKDQKTFTCMVVSETNVMEYPVAVVVHKKPSSVQIMDKPAALQKDKPVMVGTCVAAEANPAATISWKKNGKPLAADGKAVVITPSMKLDPATGLSTTSSTLQYTATKEDMGAVFACVSTHEQTNQETELEPLTVHYPTEKVSLQIMSQGSIVEGDNVTLKCQADGNPSPNSFIFYVKGQKKQVENSDTYALPSISREAAGEYKCSLTDNDKIEGVQNIVVSYLDLSLSPTGKIVKTIGEPLTVKMEKNASGEAKVSWTKNGKPETEPNLSKLAYADAGVYVCELSMGGLTRRQSFELGVEGKPVITSLTKRRADEEDTKHKILTCEAEGVPEPKFQWNVNSTDETSSYVNGKAVHKITVIPKVNLTVTCTVTNRLGEDSKTINVSSLFKESTEKRGSEGESGDQAKVIVGVIVGLLIAAAVVGLIYWLYIKNSRQGSWKTGEKEVGTSEESKKLEENNHAV</sequence>
<dbReference type="Proteomes" id="UP001178508">
    <property type="component" value="Chromosome 9"/>
</dbReference>
<dbReference type="InterPro" id="IPR003598">
    <property type="entry name" value="Ig_sub2"/>
</dbReference>
<keyword evidence="10" id="KW-1064">Adaptive immunity</keyword>
<dbReference type="InterPro" id="IPR013162">
    <property type="entry name" value="CD80_C2-set"/>
</dbReference>
<dbReference type="SMART" id="SM00408">
    <property type="entry name" value="IGc2"/>
    <property type="match status" value="3"/>
</dbReference>
<keyword evidence="9 17" id="KW-1133">Transmembrane helix</keyword>
<keyword evidence="5 17" id="KW-0812">Transmembrane</keyword>
<evidence type="ECO:0000313" key="21">
    <source>
        <dbReference type="Proteomes" id="UP001178508"/>
    </source>
</evidence>
<evidence type="ECO:0000256" key="10">
    <source>
        <dbReference type="ARBA" id="ARBA00023130"/>
    </source>
</evidence>
<reference evidence="20" key="1">
    <citation type="submission" date="2023-08" db="EMBL/GenBank/DDBJ databases">
        <authorList>
            <person name="Alioto T."/>
            <person name="Alioto T."/>
            <person name="Gomez Garrido J."/>
        </authorList>
    </citation>
    <scope>NUCLEOTIDE SEQUENCE</scope>
</reference>
<evidence type="ECO:0000256" key="12">
    <source>
        <dbReference type="ARBA" id="ARBA00023157"/>
    </source>
</evidence>
<feature type="domain" description="Ig-like" evidence="19">
    <location>
        <begin position="238"/>
        <end position="322"/>
    </location>
</feature>
<feature type="region of interest" description="Disordered" evidence="16">
    <location>
        <begin position="540"/>
        <end position="562"/>
    </location>
</feature>
<evidence type="ECO:0000256" key="2">
    <source>
        <dbReference type="ARBA" id="ARBA00004279"/>
    </source>
</evidence>
<dbReference type="Pfam" id="PF08205">
    <property type="entry name" value="C2-set_2"/>
    <property type="match status" value="1"/>
</dbReference>
<evidence type="ECO:0000256" key="14">
    <source>
        <dbReference type="ARBA" id="ARBA00023273"/>
    </source>
</evidence>
<dbReference type="PROSITE" id="PS50835">
    <property type="entry name" value="IG_LIKE"/>
    <property type="match status" value="5"/>
</dbReference>
<feature type="signal peptide" evidence="18">
    <location>
        <begin position="1"/>
        <end position="22"/>
    </location>
</feature>
<dbReference type="PANTHER" id="PTHR11973:SF2">
    <property type="entry name" value="CD166 ANTIGEN"/>
    <property type="match status" value="1"/>
</dbReference>
<evidence type="ECO:0000256" key="15">
    <source>
        <dbReference type="ARBA" id="ARBA00023319"/>
    </source>
</evidence>
<dbReference type="Pfam" id="PF13927">
    <property type="entry name" value="Ig_3"/>
    <property type="match status" value="1"/>
</dbReference>
<organism evidence="20 21">
    <name type="scientific">Xyrichtys novacula</name>
    <name type="common">Pearly razorfish</name>
    <name type="synonym">Hemipteronotus novacula</name>
    <dbReference type="NCBI Taxonomy" id="13765"/>
    <lineage>
        <taxon>Eukaryota</taxon>
        <taxon>Metazoa</taxon>
        <taxon>Chordata</taxon>
        <taxon>Craniata</taxon>
        <taxon>Vertebrata</taxon>
        <taxon>Euteleostomi</taxon>
        <taxon>Actinopterygii</taxon>
        <taxon>Neopterygii</taxon>
        <taxon>Teleostei</taxon>
        <taxon>Neoteleostei</taxon>
        <taxon>Acanthomorphata</taxon>
        <taxon>Eupercaria</taxon>
        <taxon>Labriformes</taxon>
        <taxon>Labridae</taxon>
        <taxon>Xyrichtys</taxon>
    </lineage>
</organism>
<feature type="domain" description="Ig-like" evidence="19">
    <location>
        <begin position="404"/>
        <end position="486"/>
    </location>
</feature>
<evidence type="ECO:0000256" key="7">
    <source>
        <dbReference type="ARBA" id="ARBA00022859"/>
    </source>
</evidence>
<evidence type="ECO:0000256" key="8">
    <source>
        <dbReference type="ARBA" id="ARBA00022889"/>
    </source>
</evidence>
<evidence type="ECO:0000256" key="6">
    <source>
        <dbReference type="ARBA" id="ARBA00022737"/>
    </source>
</evidence>
<keyword evidence="6" id="KW-0677">Repeat</keyword>
<keyword evidence="7" id="KW-0391">Immunity</keyword>